<evidence type="ECO:0000256" key="4">
    <source>
        <dbReference type="ARBA" id="ARBA00022695"/>
    </source>
</evidence>
<name>A0A098YUS6_9BACT</name>
<evidence type="ECO:0000313" key="8">
    <source>
        <dbReference type="EMBL" id="KGI22393.1"/>
    </source>
</evidence>
<gene>
    <name evidence="8" type="ORF">HMPREF9304_04980</name>
</gene>
<evidence type="ECO:0000313" key="9">
    <source>
        <dbReference type="Proteomes" id="UP000029723"/>
    </source>
</evidence>
<evidence type="ECO:0000256" key="6">
    <source>
        <dbReference type="PROSITE-ProRule" id="PRU01362"/>
    </source>
</evidence>
<dbReference type="GO" id="GO:0003677">
    <property type="term" value="F:DNA binding"/>
    <property type="evidence" value="ECO:0007669"/>
    <property type="project" value="UniProtKB-UniRule"/>
</dbReference>
<comment type="similarity">
    <text evidence="6">Belongs to the DarT ADP-ribosyltransferase family.</text>
</comment>
<feature type="binding site" evidence="6">
    <location>
        <position position="51"/>
    </location>
    <ligand>
        <name>NAD(+)</name>
        <dbReference type="ChEBI" id="CHEBI:57540"/>
    </ligand>
</feature>
<accession>A0A098YUS6</accession>
<evidence type="ECO:0000256" key="5">
    <source>
        <dbReference type="ARBA" id="ARBA00023125"/>
    </source>
</evidence>
<feature type="domain" description="DarT" evidence="7">
    <location>
        <begin position="7"/>
        <end position="211"/>
    </location>
</feature>
<organism evidence="8 9">
    <name type="scientific">Hoylesella timonensis S9-PR14</name>
    <dbReference type="NCBI Taxonomy" id="1401062"/>
    <lineage>
        <taxon>Bacteria</taxon>
        <taxon>Pseudomonadati</taxon>
        <taxon>Bacteroidota</taxon>
        <taxon>Bacteroidia</taxon>
        <taxon>Bacteroidales</taxon>
        <taxon>Prevotellaceae</taxon>
        <taxon>Hoylesella</taxon>
    </lineage>
</organism>
<dbReference type="PROSITE" id="PS52018">
    <property type="entry name" value="DART"/>
    <property type="match status" value="1"/>
</dbReference>
<feature type="active site" description="Proton acceptor" evidence="6">
    <location>
        <position position="51"/>
    </location>
</feature>
<dbReference type="InterPro" id="IPR029494">
    <property type="entry name" value="DarT"/>
</dbReference>
<feature type="active site" evidence="6">
    <location>
        <position position="167"/>
    </location>
</feature>
<comment type="caution">
    <text evidence="6">Lacks conserved residue(s) required for the propagation of feature annotation.</text>
</comment>
<evidence type="ECO:0000256" key="3">
    <source>
        <dbReference type="ARBA" id="ARBA00022679"/>
    </source>
</evidence>
<evidence type="ECO:0000259" key="7">
    <source>
        <dbReference type="PROSITE" id="PS52018"/>
    </source>
</evidence>
<keyword evidence="4 6" id="KW-0548">Nucleotidyltransferase</keyword>
<feature type="binding site" evidence="6">
    <location>
        <begin position="11"/>
        <end position="13"/>
    </location>
    <ligand>
        <name>NAD(+)</name>
        <dbReference type="ChEBI" id="CHEBI:57540"/>
    </ligand>
</feature>
<proteinExistence type="inferred from homology"/>
<keyword evidence="3 6" id="KW-0808">Transferase</keyword>
<dbReference type="Proteomes" id="UP000029723">
    <property type="component" value="Unassembled WGS sequence"/>
</dbReference>
<dbReference type="AlphaFoldDB" id="A0A098YUS6"/>
<reference evidence="8 9" key="1">
    <citation type="submission" date="2014-07" db="EMBL/GenBank/DDBJ databases">
        <authorList>
            <person name="McCorrison J."/>
            <person name="Sanka R."/>
            <person name="Torralba M."/>
            <person name="Gillis M."/>
            <person name="Haft D.H."/>
            <person name="Methe B."/>
            <person name="Sutton G."/>
            <person name="Nelson K.E."/>
        </authorList>
    </citation>
    <scope>NUCLEOTIDE SEQUENCE [LARGE SCALE GENOMIC DNA]</scope>
    <source>
        <strain evidence="8 9">S9-PR14</strain>
    </source>
</reference>
<keyword evidence="2 6" id="KW-0328">Glycosyltransferase</keyword>
<evidence type="ECO:0000256" key="2">
    <source>
        <dbReference type="ARBA" id="ARBA00022676"/>
    </source>
</evidence>
<keyword evidence="1 6" id="KW-1277">Toxin-antitoxin system</keyword>
<dbReference type="GO" id="GO:0016779">
    <property type="term" value="F:nucleotidyltransferase activity"/>
    <property type="evidence" value="ECO:0007669"/>
    <property type="project" value="UniProtKB-UniRule"/>
</dbReference>
<protein>
    <recommendedName>
        <fullName evidence="7">DarT domain-containing protein</fullName>
    </recommendedName>
</protein>
<evidence type="ECO:0000256" key="1">
    <source>
        <dbReference type="ARBA" id="ARBA00022649"/>
    </source>
</evidence>
<dbReference type="GO" id="GO:0016757">
    <property type="term" value="F:glycosyltransferase activity"/>
    <property type="evidence" value="ECO:0007669"/>
    <property type="project" value="UniProtKB-UniRule"/>
</dbReference>
<dbReference type="Pfam" id="PF14487">
    <property type="entry name" value="DarT"/>
    <property type="match status" value="1"/>
</dbReference>
<dbReference type="RefSeq" id="WP_008125831.1">
    <property type="nucleotide sequence ID" value="NZ_JRPQ01000072.1"/>
</dbReference>
<sequence length="211" mass="24418">MSDNKIKYAFRIVHIDNIPYILENGIVNAAKSTKKDDSYISIGDESLIEVRRNQNIIHTESCIGDYIPFYFGPRTPMLYTIQHGYNGVKKCDATNLVYLVLKISDIIKSGFQGYFTDGHARNICSHTYEIDKLNQLNELVHYENVYRTYWSIREDNSGEYKRLKSAELLIENNIPTTMIAGYVVYDKAAHDKLVSFGIDNEKIIINNNYYF</sequence>
<comment type="catalytic activity">
    <reaction evidence="6">
        <text>a thymidine in DNA + NAD(+) = an N-(ADP-alpha-D-ribosyl)-thymidine in DNA + nicotinamide + H(+)</text>
        <dbReference type="Rhea" id="RHEA:71651"/>
        <dbReference type="Rhea" id="RHEA-COMP:13556"/>
        <dbReference type="Rhea" id="RHEA-COMP:18051"/>
        <dbReference type="ChEBI" id="CHEBI:15378"/>
        <dbReference type="ChEBI" id="CHEBI:17154"/>
        <dbReference type="ChEBI" id="CHEBI:57540"/>
        <dbReference type="ChEBI" id="CHEBI:137386"/>
        <dbReference type="ChEBI" id="CHEBI:191199"/>
    </reaction>
</comment>
<keyword evidence="5 6" id="KW-0238">DNA-binding</keyword>
<dbReference type="OrthoDB" id="9813972at2"/>
<comment type="caution">
    <text evidence="8">The sequence shown here is derived from an EMBL/GenBank/DDBJ whole genome shotgun (WGS) entry which is preliminary data.</text>
</comment>
<dbReference type="EMBL" id="JRPQ01000072">
    <property type="protein sequence ID" value="KGI22393.1"/>
    <property type="molecule type" value="Genomic_DNA"/>
</dbReference>